<dbReference type="Pfam" id="PF05545">
    <property type="entry name" value="FixQ"/>
    <property type="match status" value="1"/>
</dbReference>
<gene>
    <name evidence="3" type="ORF">F0A17_10570</name>
</gene>
<comment type="caution">
    <text evidence="3">The sequence shown here is derived from an EMBL/GenBank/DDBJ whole genome shotgun (WGS) entry which is preliminary data.</text>
</comment>
<dbReference type="RefSeq" id="WP_149328318.1">
    <property type="nucleotide sequence ID" value="NZ_VTPY01000004.1"/>
</dbReference>
<dbReference type="CDD" id="cd01324">
    <property type="entry name" value="cbb3_Oxidase_CcoQ"/>
    <property type="match status" value="1"/>
</dbReference>
<dbReference type="InterPro" id="IPR008621">
    <property type="entry name" value="Cbb3-typ_cyt_oxidase_comp"/>
</dbReference>
<proteinExistence type="predicted"/>
<dbReference type="Proteomes" id="UP000486760">
    <property type="component" value="Unassembled WGS sequence"/>
</dbReference>
<keyword evidence="2" id="KW-0812">Transmembrane</keyword>
<feature type="transmembrane region" description="Helical" evidence="2">
    <location>
        <begin position="6"/>
        <end position="26"/>
    </location>
</feature>
<feature type="region of interest" description="Disordered" evidence="1">
    <location>
        <begin position="37"/>
        <end position="79"/>
    </location>
</feature>
<name>A0A7V7KH62_9GAMM</name>
<dbReference type="EMBL" id="VTPY01000004">
    <property type="protein sequence ID" value="KAA0011757.1"/>
    <property type="molecule type" value="Genomic_DNA"/>
</dbReference>
<keyword evidence="2" id="KW-1133">Transmembrane helix</keyword>
<organism evidence="3 4">
    <name type="scientific">Billgrantia pellis</name>
    <dbReference type="NCBI Taxonomy" id="2606936"/>
    <lineage>
        <taxon>Bacteria</taxon>
        <taxon>Pseudomonadati</taxon>
        <taxon>Pseudomonadota</taxon>
        <taxon>Gammaproteobacteria</taxon>
        <taxon>Oceanospirillales</taxon>
        <taxon>Halomonadaceae</taxon>
        <taxon>Billgrantia</taxon>
    </lineage>
</organism>
<keyword evidence="2" id="KW-0472">Membrane</keyword>
<dbReference type="AlphaFoldDB" id="A0A7V7KH62"/>
<keyword evidence="4" id="KW-1185">Reference proteome</keyword>
<protein>
    <submittedName>
        <fullName evidence="3">Cbb3-type cytochrome c oxidase subunit 3</fullName>
    </submittedName>
</protein>
<evidence type="ECO:0000313" key="4">
    <source>
        <dbReference type="Proteomes" id="UP000486760"/>
    </source>
</evidence>
<accession>A0A7V7KH62</accession>
<reference evidence="3 4" key="1">
    <citation type="submission" date="2019-08" db="EMBL/GenBank/DDBJ databases">
        <title>Bioinformatics analysis of the strain L3 and L5.</title>
        <authorList>
            <person name="Li X."/>
        </authorList>
    </citation>
    <scope>NUCLEOTIDE SEQUENCE [LARGE SCALE GENOMIC DNA]</scope>
    <source>
        <strain evidence="3 4">L5</strain>
    </source>
</reference>
<feature type="compositionally biased region" description="Basic and acidic residues" evidence="1">
    <location>
        <begin position="60"/>
        <end position="79"/>
    </location>
</feature>
<evidence type="ECO:0000256" key="1">
    <source>
        <dbReference type="SAM" id="MobiDB-lite"/>
    </source>
</evidence>
<evidence type="ECO:0000256" key="2">
    <source>
        <dbReference type="SAM" id="Phobius"/>
    </source>
</evidence>
<evidence type="ECO:0000313" key="3">
    <source>
        <dbReference type="EMBL" id="KAA0011757.1"/>
    </source>
</evidence>
<sequence>MDTGTFRGIITGLLIIAFLGITWWAYSRRRKPDFDEAAQLPFADDDEQSNRDSSASQQRSLREQASEADSRKDRGDENA</sequence>